<comment type="caution">
    <text evidence="3">The sequence shown here is derived from an EMBL/GenBank/DDBJ whole genome shotgun (WGS) entry which is preliminary data.</text>
</comment>
<dbReference type="Proteomes" id="UP001549321">
    <property type="component" value="Unassembled WGS sequence"/>
</dbReference>
<organism evidence="3 4">
    <name type="scientific">Kaistia defluvii</name>
    <dbReference type="NCBI Taxonomy" id="410841"/>
    <lineage>
        <taxon>Bacteria</taxon>
        <taxon>Pseudomonadati</taxon>
        <taxon>Pseudomonadota</taxon>
        <taxon>Alphaproteobacteria</taxon>
        <taxon>Hyphomicrobiales</taxon>
        <taxon>Kaistiaceae</taxon>
        <taxon>Kaistia</taxon>
    </lineage>
</organism>
<dbReference type="SUPFAM" id="SSF55781">
    <property type="entry name" value="GAF domain-like"/>
    <property type="match status" value="1"/>
</dbReference>
<dbReference type="Gene3D" id="1.10.10.60">
    <property type="entry name" value="Homeodomain-like"/>
    <property type="match status" value="1"/>
</dbReference>
<dbReference type="RefSeq" id="WP_354553672.1">
    <property type="nucleotide sequence ID" value="NZ_JBEPSM010000004.1"/>
</dbReference>
<dbReference type="Pfam" id="PF01590">
    <property type="entry name" value="GAF"/>
    <property type="match status" value="1"/>
</dbReference>
<protein>
    <submittedName>
        <fullName evidence="3">Transcriptional regulator of acetoin/glycerol metabolism</fullName>
    </submittedName>
</protein>
<dbReference type="EMBL" id="JBEPSM010000004">
    <property type="protein sequence ID" value="MET4636126.1"/>
    <property type="molecule type" value="Genomic_DNA"/>
</dbReference>
<dbReference type="InterPro" id="IPR029016">
    <property type="entry name" value="GAF-like_dom_sf"/>
</dbReference>
<dbReference type="InterPro" id="IPR002197">
    <property type="entry name" value="HTH_Fis"/>
</dbReference>
<dbReference type="InterPro" id="IPR009057">
    <property type="entry name" value="Homeodomain-like_sf"/>
</dbReference>
<dbReference type="Gene3D" id="3.30.450.40">
    <property type="match status" value="1"/>
</dbReference>
<reference evidence="3 4" key="1">
    <citation type="submission" date="2024-06" db="EMBL/GenBank/DDBJ databases">
        <title>Sorghum-associated microbial communities from plants grown in Nebraska, USA.</title>
        <authorList>
            <person name="Schachtman D."/>
        </authorList>
    </citation>
    <scope>NUCLEOTIDE SEQUENCE [LARGE SCALE GENOMIC DNA]</scope>
    <source>
        <strain evidence="3 4">3207</strain>
    </source>
</reference>
<evidence type="ECO:0000259" key="2">
    <source>
        <dbReference type="Pfam" id="PF02954"/>
    </source>
</evidence>
<sequence length="321" mass="35145">MSKPEIAQHADRIQLAIRSGEAATSALVASWQRSARLHQLDPAERRQPTRLSDQELTVARQRMEPLLRAAQASLDRLYLAVGGMGCCVLLADADGIPVERRGADADADTFEDWGLWTGCVWSEESEGTNGIGTCLVEQRALTIHRNQHFYTRNTALSCTTAPIFDHEGRLAAALDVSSCRTDLTEELVNLVAIAVGEATRRIEAENFRLAFPDARILVAPTAEWSPSALLAVDRDDIVIGATRAARHAYRHREALIGQPLPLGDLGDETRFDDGLRHAERIILERALSRSGGNVTAAARQLGVSRATLHRKLGKLGLERSH</sequence>
<feature type="domain" description="DNA binding HTH" evidence="2">
    <location>
        <begin position="275"/>
        <end position="314"/>
    </location>
</feature>
<evidence type="ECO:0000313" key="3">
    <source>
        <dbReference type="EMBL" id="MET4636126.1"/>
    </source>
</evidence>
<name>A0ABV2R4A6_9HYPH</name>
<keyword evidence="4" id="KW-1185">Reference proteome</keyword>
<gene>
    <name evidence="3" type="ORF">ABIE08_004084</name>
</gene>
<dbReference type="InterPro" id="IPR003018">
    <property type="entry name" value="GAF"/>
</dbReference>
<dbReference type="Pfam" id="PF02954">
    <property type="entry name" value="HTH_8"/>
    <property type="match status" value="1"/>
</dbReference>
<dbReference type="PRINTS" id="PR01590">
    <property type="entry name" value="HTHFIS"/>
</dbReference>
<evidence type="ECO:0000313" key="4">
    <source>
        <dbReference type="Proteomes" id="UP001549321"/>
    </source>
</evidence>
<dbReference type="SUPFAM" id="SSF46689">
    <property type="entry name" value="Homeodomain-like"/>
    <property type="match status" value="1"/>
</dbReference>
<accession>A0ABV2R4A6</accession>
<evidence type="ECO:0000259" key="1">
    <source>
        <dbReference type="Pfam" id="PF01590"/>
    </source>
</evidence>
<proteinExistence type="predicted"/>
<feature type="domain" description="GAF" evidence="1">
    <location>
        <begin position="66"/>
        <end position="193"/>
    </location>
</feature>